<sequence length="306" mass="33357">MRQAAAVGVTAVIPHYGSPAPALALVEQLLTQPTRHPLQVIVVDDRSPAPFPDRDDVTVLRRERNGGFGSAVNTGAREARHPLLLVLNSDLEVPSRFLDELVGRALPELPAVVAPNVSCGGRMTGGQRFPRARFQSVEWVSFLGRWQDARWFRRAIGKVDAPPAGGRVVVDWVAGEAMLMRTQDFAAVGGFDETYFMYAEEVDLQRRLHQRGVGSVVLGTTPVLHEGAASSDPALRASWLTTARLHYARTWGGLTRLRVGLSAASLVNAAVGAARRVAGRPTRPATELADQLARVWTRRRPQDRAT</sequence>
<accession>A0A917F6P5</accession>
<dbReference type="Pfam" id="PF00535">
    <property type="entry name" value="Glycos_transf_2"/>
    <property type="match status" value="1"/>
</dbReference>
<evidence type="ECO:0000313" key="7">
    <source>
        <dbReference type="Proteomes" id="UP000649179"/>
    </source>
</evidence>
<proteinExistence type="inferred from homology"/>
<dbReference type="InterPro" id="IPR029044">
    <property type="entry name" value="Nucleotide-diphossugar_trans"/>
</dbReference>
<dbReference type="Gene3D" id="3.90.550.10">
    <property type="entry name" value="Spore Coat Polysaccharide Biosynthesis Protein SpsA, Chain A"/>
    <property type="match status" value="1"/>
</dbReference>
<dbReference type="AlphaFoldDB" id="A0A917F6P5"/>
<protein>
    <recommendedName>
        <fullName evidence="5">Glycosyltransferase 2-like domain-containing protein</fullName>
    </recommendedName>
</protein>
<comment type="similarity">
    <text evidence="2">Belongs to the glycosyltransferase 2 family.</text>
</comment>
<evidence type="ECO:0000256" key="2">
    <source>
        <dbReference type="ARBA" id="ARBA00006739"/>
    </source>
</evidence>
<evidence type="ECO:0000256" key="3">
    <source>
        <dbReference type="ARBA" id="ARBA00022676"/>
    </source>
</evidence>
<name>A0A917F6P5_9ACTN</name>
<reference evidence="6" key="1">
    <citation type="journal article" date="2014" name="Int. J. Syst. Evol. Microbiol.">
        <title>Complete genome sequence of Corynebacterium casei LMG S-19264T (=DSM 44701T), isolated from a smear-ripened cheese.</title>
        <authorList>
            <consortium name="US DOE Joint Genome Institute (JGI-PGF)"/>
            <person name="Walter F."/>
            <person name="Albersmeier A."/>
            <person name="Kalinowski J."/>
            <person name="Ruckert C."/>
        </authorList>
    </citation>
    <scope>NUCLEOTIDE SEQUENCE</scope>
    <source>
        <strain evidence="6">CGMCC 1.16067</strain>
    </source>
</reference>
<dbReference type="Proteomes" id="UP000649179">
    <property type="component" value="Unassembled WGS sequence"/>
</dbReference>
<keyword evidence="7" id="KW-1185">Reference proteome</keyword>
<evidence type="ECO:0000259" key="5">
    <source>
        <dbReference type="Pfam" id="PF00535"/>
    </source>
</evidence>
<dbReference type="RefSeq" id="WP_188780253.1">
    <property type="nucleotide sequence ID" value="NZ_BMKQ01000001.1"/>
</dbReference>
<dbReference type="SUPFAM" id="SSF53448">
    <property type="entry name" value="Nucleotide-diphospho-sugar transferases"/>
    <property type="match status" value="1"/>
</dbReference>
<feature type="domain" description="Glycosyltransferase 2-like" evidence="5">
    <location>
        <begin position="11"/>
        <end position="131"/>
    </location>
</feature>
<reference evidence="6" key="2">
    <citation type="submission" date="2020-09" db="EMBL/GenBank/DDBJ databases">
        <authorList>
            <person name="Sun Q."/>
            <person name="Zhou Y."/>
        </authorList>
    </citation>
    <scope>NUCLEOTIDE SEQUENCE</scope>
    <source>
        <strain evidence="6">CGMCC 1.16067</strain>
    </source>
</reference>
<dbReference type="EMBL" id="BMKQ01000001">
    <property type="protein sequence ID" value="GGF51662.1"/>
    <property type="molecule type" value="Genomic_DNA"/>
</dbReference>
<keyword evidence="3" id="KW-0328">Glycosyltransferase</keyword>
<comment type="pathway">
    <text evidence="1">Cell wall biogenesis; cell wall polysaccharide biosynthesis.</text>
</comment>
<dbReference type="GO" id="GO:0016757">
    <property type="term" value="F:glycosyltransferase activity"/>
    <property type="evidence" value="ECO:0007669"/>
    <property type="project" value="UniProtKB-KW"/>
</dbReference>
<gene>
    <name evidence="6" type="ORF">GCM10011519_27100</name>
</gene>
<evidence type="ECO:0000256" key="4">
    <source>
        <dbReference type="ARBA" id="ARBA00022679"/>
    </source>
</evidence>
<dbReference type="InterPro" id="IPR001173">
    <property type="entry name" value="Glyco_trans_2-like"/>
</dbReference>
<organism evidence="6 7">
    <name type="scientific">Marmoricola endophyticus</name>
    <dbReference type="NCBI Taxonomy" id="2040280"/>
    <lineage>
        <taxon>Bacteria</taxon>
        <taxon>Bacillati</taxon>
        <taxon>Actinomycetota</taxon>
        <taxon>Actinomycetes</taxon>
        <taxon>Propionibacteriales</taxon>
        <taxon>Nocardioidaceae</taxon>
        <taxon>Marmoricola</taxon>
    </lineage>
</organism>
<dbReference type="PANTHER" id="PTHR43179:SF12">
    <property type="entry name" value="GALACTOFURANOSYLTRANSFERASE GLFT2"/>
    <property type="match status" value="1"/>
</dbReference>
<dbReference type="PANTHER" id="PTHR43179">
    <property type="entry name" value="RHAMNOSYLTRANSFERASE WBBL"/>
    <property type="match status" value="1"/>
</dbReference>
<keyword evidence="4" id="KW-0808">Transferase</keyword>
<evidence type="ECO:0000313" key="6">
    <source>
        <dbReference type="EMBL" id="GGF51662.1"/>
    </source>
</evidence>
<evidence type="ECO:0000256" key="1">
    <source>
        <dbReference type="ARBA" id="ARBA00004776"/>
    </source>
</evidence>
<comment type="caution">
    <text evidence="6">The sequence shown here is derived from an EMBL/GenBank/DDBJ whole genome shotgun (WGS) entry which is preliminary data.</text>
</comment>